<sequence>MKSLVLSAIICATAVGSNAASSHHAAIEPARETNKELVNDPTSVDAFKQVIAFHQRNVDVLWEQYGLAEARIRKSRGNHAELDRDKAFFIGVYQQDIVNGVRIAESKKAIEEIEASFAEKHAQRDAYEAKQFAKLQAHLRVALNEEKKRFDKAIKKHTKLVNSETLPLIREAEEHFAVAIARANNFTGTDVTIAATK</sequence>
<protein>
    <recommendedName>
        <fullName evidence="4">DUF4142 domain-containing protein</fullName>
    </recommendedName>
</protein>
<dbReference type="Proteomes" id="UP001595526">
    <property type="component" value="Unassembled WGS sequence"/>
</dbReference>
<organism evidence="2 3">
    <name type="scientific">Parapedobacter deserti</name>
    <dbReference type="NCBI Taxonomy" id="1912957"/>
    <lineage>
        <taxon>Bacteria</taxon>
        <taxon>Pseudomonadati</taxon>
        <taxon>Bacteroidota</taxon>
        <taxon>Sphingobacteriia</taxon>
        <taxon>Sphingobacteriales</taxon>
        <taxon>Sphingobacteriaceae</taxon>
        <taxon>Parapedobacter</taxon>
    </lineage>
</organism>
<evidence type="ECO:0000313" key="3">
    <source>
        <dbReference type="Proteomes" id="UP001595526"/>
    </source>
</evidence>
<comment type="caution">
    <text evidence="2">The sequence shown here is derived from an EMBL/GenBank/DDBJ whole genome shotgun (WGS) entry which is preliminary data.</text>
</comment>
<evidence type="ECO:0000256" key="1">
    <source>
        <dbReference type="SAM" id="SignalP"/>
    </source>
</evidence>
<reference evidence="3" key="1">
    <citation type="journal article" date="2019" name="Int. J. Syst. Evol. Microbiol.">
        <title>The Global Catalogue of Microorganisms (GCM) 10K type strain sequencing project: providing services to taxonomists for standard genome sequencing and annotation.</title>
        <authorList>
            <consortium name="The Broad Institute Genomics Platform"/>
            <consortium name="The Broad Institute Genome Sequencing Center for Infectious Disease"/>
            <person name="Wu L."/>
            <person name="Ma J."/>
        </authorList>
    </citation>
    <scope>NUCLEOTIDE SEQUENCE [LARGE SCALE GENOMIC DNA]</scope>
    <source>
        <strain evidence="3">KCTC 52416</strain>
    </source>
</reference>
<keyword evidence="1" id="KW-0732">Signal</keyword>
<dbReference type="EMBL" id="JBHRTA010000037">
    <property type="protein sequence ID" value="MFC3198480.1"/>
    <property type="molecule type" value="Genomic_DNA"/>
</dbReference>
<feature type="signal peptide" evidence="1">
    <location>
        <begin position="1"/>
        <end position="19"/>
    </location>
</feature>
<keyword evidence="3" id="KW-1185">Reference proteome</keyword>
<gene>
    <name evidence="2" type="ORF">ACFOET_12720</name>
</gene>
<accession>A0ABV7JK66</accession>
<evidence type="ECO:0000313" key="2">
    <source>
        <dbReference type="EMBL" id="MFC3198480.1"/>
    </source>
</evidence>
<evidence type="ECO:0008006" key="4">
    <source>
        <dbReference type="Google" id="ProtNLM"/>
    </source>
</evidence>
<dbReference type="RefSeq" id="WP_379023170.1">
    <property type="nucleotide sequence ID" value="NZ_JBHRTA010000037.1"/>
</dbReference>
<name>A0ABV7JK66_9SPHI</name>
<proteinExistence type="predicted"/>
<feature type="chain" id="PRO_5046949048" description="DUF4142 domain-containing protein" evidence="1">
    <location>
        <begin position="20"/>
        <end position="197"/>
    </location>
</feature>